<evidence type="ECO:0000256" key="8">
    <source>
        <dbReference type="ARBA" id="ARBA00038436"/>
    </source>
</evidence>
<dbReference type="STRING" id="355243.SAMN03080615_02746"/>
<evidence type="ECO:0000256" key="1">
    <source>
        <dbReference type="ARBA" id="ARBA00004429"/>
    </source>
</evidence>
<evidence type="ECO:0000256" key="2">
    <source>
        <dbReference type="ARBA" id="ARBA00022448"/>
    </source>
</evidence>
<protein>
    <recommendedName>
        <fullName evidence="9">TRAP transporter small permease protein</fullName>
    </recommendedName>
</protein>
<comment type="subunit">
    <text evidence="9">The complex comprises the extracytoplasmic solute receptor protein and the two transmembrane proteins.</text>
</comment>
<feature type="transmembrane region" description="Helical" evidence="9">
    <location>
        <begin position="61"/>
        <end position="79"/>
    </location>
</feature>
<dbReference type="PANTHER" id="PTHR35011">
    <property type="entry name" value="2,3-DIKETO-L-GULONATE TRAP TRANSPORTER SMALL PERMEASE PROTEIN YIAM"/>
    <property type="match status" value="1"/>
</dbReference>
<gene>
    <name evidence="11" type="ORF">SAMN03080615_02746</name>
</gene>
<feature type="transmembrane region" description="Helical" evidence="9">
    <location>
        <begin position="139"/>
        <end position="163"/>
    </location>
</feature>
<evidence type="ECO:0000259" key="10">
    <source>
        <dbReference type="Pfam" id="PF04290"/>
    </source>
</evidence>
<evidence type="ECO:0000256" key="6">
    <source>
        <dbReference type="ARBA" id="ARBA00022989"/>
    </source>
</evidence>
<comment type="similarity">
    <text evidence="8 9">Belongs to the TRAP transporter small permease family.</text>
</comment>
<evidence type="ECO:0000313" key="12">
    <source>
        <dbReference type="Proteomes" id="UP000198749"/>
    </source>
</evidence>
<dbReference type="RefSeq" id="WP_091359288.1">
    <property type="nucleotide sequence ID" value="NZ_AP025284.1"/>
</dbReference>
<name>A0A1H9IXW7_9GAMM</name>
<keyword evidence="12" id="KW-1185">Reference proteome</keyword>
<feature type="transmembrane region" description="Helical" evidence="9">
    <location>
        <begin position="100"/>
        <end position="119"/>
    </location>
</feature>
<dbReference type="GO" id="GO:0005886">
    <property type="term" value="C:plasma membrane"/>
    <property type="evidence" value="ECO:0007669"/>
    <property type="project" value="UniProtKB-SubCell"/>
</dbReference>
<dbReference type="OrthoDB" id="2877624at2"/>
<keyword evidence="3" id="KW-1003">Cell membrane</keyword>
<accession>A0A1H9IXW7</accession>
<comment type="function">
    <text evidence="9">Part of the tripartite ATP-independent periplasmic (TRAP) transport system.</text>
</comment>
<keyword evidence="4 9" id="KW-0997">Cell inner membrane</keyword>
<evidence type="ECO:0000256" key="7">
    <source>
        <dbReference type="ARBA" id="ARBA00023136"/>
    </source>
</evidence>
<organism evidence="11 12">
    <name type="scientific">Amphritea atlantica</name>
    <dbReference type="NCBI Taxonomy" id="355243"/>
    <lineage>
        <taxon>Bacteria</taxon>
        <taxon>Pseudomonadati</taxon>
        <taxon>Pseudomonadota</taxon>
        <taxon>Gammaproteobacteria</taxon>
        <taxon>Oceanospirillales</taxon>
        <taxon>Oceanospirillaceae</taxon>
        <taxon>Amphritea</taxon>
    </lineage>
</organism>
<dbReference type="InterPro" id="IPR055348">
    <property type="entry name" value="DctQ"/>
</dbReference>
<keyword evidence="6 9" id="KW-1133">Transmembrane helix</keyword>
<evidence type="ECO:0000256" key="4">
    <source>
        <dbReference type="ARBA" id="ARBA00022519"/>
    </source>
</evidence>
<feature type="domain" description="Tripartite ATP-independent periplasmic transporters DctQ component" evidence="10">
    <location>
        <begin position="35"/>
        <end position="161"/>
    </location>
</feature>
<dbReference type="Proteomes" id="UP000198749">
    <property type="component" value="Unassembled WGS sequence"/>
</dbReference>
<dbReference type="GO" id="GO:0022857">
    <property type="term" value="F:transmembrane transporter activity"/>
    <property type="evidence" value="ECO:0007669"/>
    <property type="project" value="UniProtKB-UniRule"/>
</dbReference>
<keyword evidence="2 9" id="KW-0813">Transport</keyword>
<evidence type="ECO:0000256" key="5">
    <source>
        <dbReference type="ARBA" id="ARBA00022692"/>
    </source>
</evidence>
<dbReference type="Pfam" id="PF04290">
    <property type="entry name" value="DctQ"/>
    <property type="match status" value="1"/>
</dbReference>
<keyword evidence="5 9" id="KW-0812">Transmembrane</keyword>
<comment type="subcellular location">
    <subcellularLocation>
        <location evidence="1 9">Cell inner membrane</location>
        <topology evidence="1 9">Multi-pass membrane protein</topology>
    </subcellularLocation>
</comment>
<dbReference type="InterPro" id="IPR007387">
    <property type="entry name" value="TRAP_DctQ"/>
</dbReference>
<dbReference type="EMBL" id="FOGB01000008">
    <property type="protein sequence ID" value="SEQ79369.1"/>
    <property type="molecule type" value="Genomic_DNA"/>
</dbReference>
<proteinExistence type="inferred from homology"/>
<dbReference type="AlphaFoldDB" id="A0A1H9IXW7"/>
<evidence type="ECO:0000256" key="3">
    <source>
        <dbReference type="ARBA" id="ARBA00022475"/>
    </source>
</evidence>
<feature type="transmembrane region" description="Helical" evidence="9">
    <location>
        <begin position="23"/>
        <end position="41"/>
    </location>
</feature>
<reference evidence="12" key="1">
    <citation type="submission" date="2016-10" db="EMBL/GenBank/DDBJ databases">
        <authorList>
            <person name="Varghese N."/>
            <person name="Submissions S."/>
        </authorList>
    </citation>
    <scope>NUCLEOTIDE SEQUENCE [LARGE SCALE GENOMIC DNA]</scope>
    <source>
        <strain evidence="12">DSM 18887</strain>
    </source>
</reference>
<keyword evidence="7 9" id="KW-0472">Membrane</keyword>
<evidence type="ECO:0000256" key="9">
    <source>
        <dbReference type="RuleBase" id="RU369079"/>
    </source>
</evidence>
<sequence length="178" mass="19927">MRLVLTNISKRLLTALEFLYERVLAYIAAVAMFLMMLITLVDVVGRDLFSFPLPGGFEITEFLLATLIFLGLPMVTAANEHVDVDLLDSSVPAFLKPLQTIIICLVNTIAFGVLSWMLWKLAIRTYNYQDTTAILEIPFTGLVVLMASCCTLATAALVMMLLVRRGKKLFRSKTKPEY</sequence>
<evidence type="ECO:0000313" key="11">
    <source>
        <dbReference type="EMBL" id="SEQ79369.1"/>
    </source>
</evidence>